<dbReference type="RefSeq" id="WP_085415708.1">
    <property type="nucleotide sequence ID" value="NZ_CAUJPY010000010.1"/>
</dbReference>
<name>A0A1X3D095_9NEIS</name>
<dbReference type="InterPro" id="IPR047111">
    <property type="entry name" value="YbaP-like"/>
</dbReference>
<dbReference type="CDD" id="cd14789">
    <property type="entry name" value="Tiki"/>
    <property type="match status" value="1"/>
</dbReference>
<dbReference type="AlphaFoldDB" id="A0A1X3D095"/>
<dbReference type="Proteomes" id="UP000279284">
    <property type="component" value="Chromosome"/>
</dbReference>
<protein>
    <submittedName>
        <fullName evidence="2">TraB family</fullName>
    </submittedName>
</protein>
<dbReference type="PANTHER" id="PTHR40590:SF1">
    <property type="entry name" value="CYTOPLASMIC PROTEIN"/>
    <property type="match status" value="1"/>
</dbReference>
<keyword evidence="1" id="KW-0732">Signal</keyword>
<evidence type="ECO:0000313" key="3">
    <source>
        <dbReference type="Proteomes" id="UP000279284"/>
    </source>
</evidence>
<dbReference type="InterPro" id="IPR002816">
    <property type="entry name" value="TraB/PrgY/GumN_fam"/>
</dbReference>
<evidence type="ECO:0000313" key="2">
    <source>
        <dbReference type="EMBL" id="VEF00950.1"/>
    </source>
</evidence>
<dbReference type="EMBL" id="LR134313">
    <property type="protein sequence ID" value="VEF00950.1"/>
    <property type="molecule type" value="Genomic_DNA"/>
</dbReference>
<gene>
    <name evidence="2" type="ORF">NCTC10296_01127</name>
</gene>
<dbReference type="KEGG" id="nci:NCTC10296_01127"/>
<organism evidence="2 3">
    <name type="scientific">Neisseria canis</name>
    <dbReference type="NCBI Taxonomy" id="493"/>
    <lineage>
        <taxon>Bacteria</taxon>
        <taxon>Pseudomonadati</taxon>
        <taxon>Pseudomonadota</taxon>
        <taxon>Betaproteobacteria</taxon>
        <taxon>Neisseriales</taxon>
        <taxon>Neisseriaceae</taxon>
        <taxon>Neisseria</taxon>
    </lineage>
</organism>
<dbReference type="STRING" id="493.BWD07_02005"/>
<dbReference type="PANTHER" id="PTHR40590">
    <property type="entry name" value="CYTOPLASMIC PROTEIN-RELATED"/>
    <property type="match status" value="1"/>
</dbReference>
<sequence length="314" mass="36371">MLKKLTLLFTLLAGSALALAFNWHTPEITSRLWKISKSGQPDSYLVGTFHIGKAEHGTLPPKLDNIVKQSDLFVSEVILPIKPSRALTKDIQAMQKQMFDLNGDPLSQKIGDHRVQQLTQRFKNSPKLSAFTQNIESAEPWAAMMMDMNIRPEGYESEYGVDYLLSKAAVRHKVKRDSLERYTELPYHFKKLPLSRIIEQIDFSARYKKESHDILIKMSELYYDKKYIELFRLNADYSRYNHIPDFPKESILFWKNWLEQDLLASRNQKWGPKLLQILPDKKTLIAVGAAHLVDDSGLILQLRRHGYTVEPVEE</sequence>
<proteinExistence type="predicted"/>
<reference evidence="2 3" key="1">
    <citation type="submission" date="2018-12" db="EMBL/GenBank/DDBJ databases">
        <authorList>
            <consortium name="Pathogen Informatics"/>
        </authorList>
    </citation>
    <scope>NUCLEOTIDE SEQUENCE [LARGE SCALE GENOMIC DNA]</scope>
    <source>
        <strain evidence="2 3">NCTC10296</strain>
    </source>
</reference>
<dbReference type="OrthoDB" id="9025834at2"/>
<feature type="chain" id="PRO_5030037554" evidence="1">
    <location>
        <begin position="21"/>
        <end position="314"/>
    </location>
</feature>
<accession>A0A1X3D095</accession>
<evidence type="ECO:0000256" key="1">
    <source>
        <dbReference type="SAM" id="SignalP"/>
    </source>
</evidence>
<feature type="signal peptide" evidence="1">
    <location>
        <begin position="1"/>
        <end position="20"/>
    </location>
</feature>
<dbReference type="Pfam" id="PF01963">
    <property type="entry name" value="TraB_PrgY_gumN"/>
    <property type="match status" value="1"/>
</dbReference>
<keyword evidence="3" id="KW-1185">Reference proteome</keyword>